<dbReference type="STRING" id="1685010.A0O34_14965"/>
<gene>
    <name evidence="1" type="ORF">A0O34_14965</name>
</gene>
<dbReference type="OrthoDB" id="1038140at2"/>
<accession>A0A172XXP0</accession>
<dbReference type="KEGG" id="chh:A0O34_14965"/>
<evidence type="ECO:0000313" key="1">
    <source>
        <dbReference type="EMBL" id="ANF51724.1"/>
    </source>
</evidence>
<keyword evidence="2" id="KW-1185">Reference proteome</keyword>
<dbReference type="Proteomes" id="UP000077824">
    <property type="component" value="Chromosome"/>
</dbReference>
<sequence>MSNITEKVKNYEDACKVLNRETTLPDFSMIPEKDRKPLIAHFKLTVICEALNEGHIHDWNNGKWDKWYPWFYMFGSSSSGRFSFGGSADLGSRSFCGSRLCFKSEKLADYAGKQFEQLYREYFVID</sequence>
<proteinExistence type="predicted"/>
<reference evidence="1 2" key="1">
    <citation type="submission" date="2016-04" db="EMBL/GenBank/DDBJ databases">
        <title>Complete Genome Sequence of Chryseobacterium sp. IHBB 10212.</title>
        <authorList>
            <person name="Pal M."/>
            <person name="Swarnkar M.K."/>
            <person name="Kaushal K."/>
            <person name="Chhibber S."/>
            <person name="Singh A.K."/>
            <person name="Gulati A."/>
        </authorList>
    </citation>
    <scope>NUCLEOTIDE SEQUENCE [LARGE SCALE GENOMIC DNA]</scope>
    <source>
        <strain evidence="1 2">IHBB 10212</strain>
    </source>
</reference>
<protein>
    <submittedName>
        <fullName evidence="1">Uncharacterized protein</fullName>
    </submittedName>
</protein>
<organism evidence="1 2">
    <name type="scientific">Chryseobacterium glaciei</name>
    <dbReference type="NCBI Taxonomy" id="1685010"/>
    <lineage>
        <taxon>Bacteria</taxon>
        <taxon>Pseudomonadati</taxon>
        <taxon>Bacteroidota</taxon>
        <taxon>Flavobacteriia</taxon>
        <taxon>Flavobacteriales</taxon>
        <taxon>Weeksellaceae</taxon>
        <taxon>Chryseobacterium group</taxon>
        <taxon>Chryseobacterium</taxon>
    </lineage>
</organism>
<dbReference type="AlphaFoldDB" id="A0A172XXP0"/>
<dbReference type="EMBL" id="CP015199">
    <property type="protein sequence ID" value="ANF51724.1"/>
    <property type="molecule type" value="Genomic_DNA"/>
</dbReference>
<evidence type="ECO:0000313" key="2">
    <source>
        <dbReference type="Proteomes" id="UP000077824"/>
    </source>
</evidence>
<dbReference type="RefSeq" id="WP_066756097.1">
    <property type="nucleotide sequence ID" value="NZ_CP015199.1"/>
</dbReference>
<name>A0A172XXP0_9FLAO</name>